<reference evidence="1" key="2">
    <citation type="submission" date="2020-09" db="EMBL/GenBank/DDBJ databases">
        <authorList>
            <person name="Sun Q."/>
            <person name="Ohkuma M."/>
        </authorList>
    </citation>
    <scope>NUCLEOTIDE SEQUENCE</scope>
    <source>
        <strain evidence="1">JCM 4059</strain>
    </source>
</reference>
<evidence type="ECO:0000313" key="1">
    <source>
        <dbReference type="EMBL" id="GHF45753.1"/>
    </source>
</evidence>
<reference evidence="1" key="1">
    <citation type="journal article" date="2014" name="Int. J. Syst. Evol. Microbiol.">
        <title>Complete genome sequence of Corynebacterium casei LMG S-19264T (=DSM 44701T), isolated from a smear-ripened cheese.</title>
        <authorList>
            <consortium name="US DOE Joint Genome Institute (JGI-PGF)"/>
            <person name="Walter F."/>
            <person name="Albersmeier A."/>
            <person name="Kalinowski J."/>
            <person name="Ruckert C."/>
        </authorList>
    </citation>
    <scope>NUCLEOTIDE SEQUENCE</scope>
    <source>
        <strain evidence="1">JCM 4059</strain>
    </source>
</reference>
<organism evidence="1 2">
    <name type="scientific">Streptomyces mashuensis</name>
    <dbReference type="NCBI Taxonomy" id="33904"/>
    <lineage>
        <taxon>Bacteria</taxon>
        <taxon>Bacillati</taxon>
        <taxon>Actinomycetota</taxon>
        <taxon>Actinomycetes</taxon>
        <taxon>Kitasatosporales</taxon>
        <taxon>Streptomycetaceae</taxon>
        <taxon>Streptomyces</taxon>
    </lineage>
</organism>
<dbReference type="Proteomes" id="UP000638313">
    <property type="component" value="Unassembled WGS sequence"/>
</dbReference>
<gene>
    <name evidence="1" type="ORF">GCM10010218_28700</name>
</gene>
<keyword evidence="2" id="KW-1185">Reference proteome</keyword>
<dbReference type="AlphaFoldDB" id="A0A919EDJ5"/>
<evidence type="ECO:0008006" key="3">
    <source>
        <dbReference type="Google" id="ProtNLM"/>
    </source>
</evidence>
<protein>
    <recommendedName>
        <fullName evidence="3">AG1 protein</fullName>
    </recommendedName>
</protein>
<dbReference type="EMBL" id="BNBD01000005">
    <property type="protein sequence ID" value="GHF45753.1"/>
    <property type="molecule type" value="Genomic_DNA"/>
</dbReference>
<evidence type="ECO:0000313" key="2">
    <source>
        <dbReference type="Proteomes" id="UP000638313"/>
    </source>
</evidence>
<accession>A0A919EDJ5</accession>
<dbReference type="RefSeq" id="WP_190129936.1">
    <property type="nucleotide sequence ID" value="NZ_BNBD01000005.1"/>
</dbReference>
<proteinExistence type="predicted"/>
<sequence>MGWDEWESLKATAGDGGAVRMRLNGVQAPDGGKAAGTGDLVVHQDDLGAVGHEAYELFGQLHDQADIAGLGADKDGRGSTMQAAAALKSHGFAMGGQLETTVEMWSAQVKAVLQACAHISNHLDYSQQAHGQDDAQLAAVLRQRNGAAVSVSRLNEYFH</sequence>
<comment type="caution">
    <text evidence="1">The sequence shown here is derived from an EMBL/GenBank/DDBJ whole genome shotgun (WGS) entry which is preliminary data.</text>
</comment>
<name>A0A919EDJ5_9ACTN</name>